<evidence type="ECO:0000313" key="2">
    <source>
        <dbReference type="Proteomes" id="UP000324222"/>
    </source>
</evidence>
<protein>
    <submittedName>
        <fullName evidence="1">Uncharacterized protein</fullName>
    </submittedName>
</protein>
<accession>A0A5B7DXX6</accession>
<gene>
    <name evidence="1" type="ORF">E2C01_019549</name>
</gene>
<organism evidence="1 2">
    <name type="scientific">Portunus trituberculatus</name>
    <name type="common">Swimming crab</name>
    <name type="synonym">Neptunus trituberculatus</name>
    <dbReference type="NCBI Taxonomy" id="210409"/>
    <lineage>
        <taxon>Eukaryota</taxon>
        <taxon>Metazoa</taxon>
        <taxon>Ecdysozoa</taxon>
        <taxon>Arthropoda</taxon>
        <taxon>Crustacea</taxon>
        <taxon>Multicrustacea</taxon>
        <taxon>Malacostraca</taxon>
        <taxon>Eumalacostraca</taxon>
        <taxon>Eucarida</taxon>
        <taxon>Decapoda</taxon>
        <taxon>Pleocyemata</taxon>
        <taxon>Brachyura</taxon>
        <taxon>Eubrachyura</taxon>
        <taxon>Portunoidea</taxon>
        <taxon>Portunidae</taxon>
        <taxon>Portuninae</taxon>
        <taxon>Portunus</taxon>
    </lineage>
</organism>
<sequence length="102" mass="11441">MSYTPNRTYTSNHTYIQTYPYGIFPKIFITKRQDKSEPAVLAKSTLSAPPQPSTLSYAHLVKRSHCCSRAPMTSQPEVTPPSPKMASLPPSRFQFVIILPTI</sequence>
<dbReference type="AlphaFoldDB" id="A0A5B7DXX6"/>
<reference evidence="1 2" key="1">
    <citation type="submission" date="2019-05" db="EMBL/GenBank/DDBJ databases">
        <title>Another draft genome of Portunus trituberculatus and its Hox gene families provides insights of decapod evolution.</title>
        <authorList>
            <person name="Jeong J.-H."/>
            <person name="Song I."/>
            <person name="Kim S."/>
            <person name="Choi T."/>
            <person name="Kim D."/>
            <person name="Ryu S."/>
            <person name="Kim W."/>
        </authorList>
    </citation>
    <scope>NUCLEOTIDE SEQUENCE [LARGE SCALE GENOMIC DNA]</scope>
    <source>
        <tissue evidence="1">Muscle</tissue>
    </source>
</reference>
<proteinExistence type="predicted"/>
<name>A0A5B7DXX6_PORTR</name>
<dbReference type="Proteomes" id="UP000324222">
    <property type="component" value="Unassembled WGS sequence"/>
</dbReference>
<comment type="caution">
    <text evidence="1">The sequence shown here is derived from an EMBL/GenBank/DDBJ whole genome shotgun (WGS) entry which is preliminary data.</text>
</comment>
<keyword evidence="2" id="KW-1185">Reference proteome</keyword>
<dbReference type="EMBL" id="VSRR010001596">
    <property type="protein sequence ID" value="MPC26410.1"/>
    <property type="molecule type" value="Genomic_DNA"/>
</dbReference>
<evidence type="ECO:0000313" key="1">
    <source>
        <dbReference type="EMBL" id="MPC26410.1"/>
    </source>
</evidence>